<sequence>MEDAQMEEHVQHIRPPRCVGVVGLGLIGGSFAKAYADAGMKVLAHDIDKGTLAAACGEGTVAAPLTRDNVGECDAVIVALYPQDTVDWVVEHADLFGSEALVIDCGGVKRPICEPLFEAAERAGFAFMGGHPMAGTHHSGFRYARSDLFAGQPMVLVPPAIFSPELIDRAKAVLDPAGFGSYAVTTPETHDRLIAYTSQLAHVVSSAFAKSPTALKHKGFSAGSYKDLTRVAELNPDMWTELFLDNADNLDTELERVIVELQRYRDAIGSGDREGLRRLLAEGSAAKLKADGRYADVQGMM</sequence>
<comment type="caution">
    <text evidence="4">The sequence shown here is derived from an EMBL/GenBank/DDBJ whole genome shotgun (WGS) entry which is preliminary data.</text>
</comment>
<evidence type="ECO:0000256" key="1">
    <source>
        <dbReference type="ARBA" id="ARBA00007964"/>
    </source>
</evidence>
<dbReference type="InterPro" id="IPR036291">
    <property type="entry name" value="NAD(P)-bd_dom_sf"/>
</dbReference>
<dbReference type="InterPro" id="IPR003099">
    <property type="entry name" value="Prephen_DH"/>
</dbReference>
<feature type="domain" description="Prephenate/arogenate dehydrogenase" evidence="3">
    <location>
        <begin position="17"/>
        <end position="298"/>
    </location>
</feature>
<protein>
    <submittedName>
        <fullName evidence="4">Prephenate dehydrogenase/arogenate dehydrogenase family protein</fullName>
    </submittedName>
</protein>
<dbReference type="EMBL" id="QIBX01000005">
    <property type="protein sequence ID" value="RNL40643.1"/>
    <property type="molecule type" value="Genomic_DNA"/>
</dbReference>
<dbReference type="Gene3D" id="3.40.50.720">
    <property type="entry name" value="NAD(P)-binding Rossmann-like Domain"/>
    <property type="match status" value="1"/>
</dbReference>
<dbReference type="PANTHER" id="PTHR21363:SF0">
    <property type="entry name" value="PREPHENATE DEHYDROGENASE [NADP(+)]"/>
    <property type="match status" value="1"/>
</dbReference>
<gene>
    <name evidence="4" type="ORF">DMP06_04580</name>
</gene>
<accession>A0A3N0B0K3</accession>
<comment type="similarity">
    <text evidence="1">Belongs to the prephenate/arogenate dehydrogenase family.</text>
</comment>
<dbReference type="InterPro" id="IPR050812">
    <property type="entry name" value="Preph/Arog_dehydrog"/>
</dbReference>
<dbReference type="GO" id="GO:0008977">
    <property type="term" value="F:prephenate dehydrogenase (NAD+) activity"/>
    <property type="evidence" value="ECO:0007669"/>
    <property type="project" value="InterPro"/>
</dbReference>
<dbReference type="Pfam" id="PF20463">
    <property type="entry name" value="PDH_C"/>
    <property type="match status" value="1"/>
</dbReference>
<dbReference type="SUPFAM" id="SSF51735">
    <property type="entry name" value="NAD(P)-binding Rossmann-fold domains"/>
    <property type="match status" value="1"/>
</dbReference>
<proteinExistence type="inferred from homology"/>
<dbReference type="InterPro" id="IPR008927">
    <property type="entry name" value="6-PGluconate_DH-like_C_sf"/>
</dbReference>
<name>A0A3N0B0K3_9ACTN</name>
<evidence type="ECO:0000313" key="4">
    <source>
        <dbReference type="EMBL" id="RNL40643.1"/>
    </source>
</evidence>
<dbReference type="PANTHER" id="PTHR21363">
    <property type="entry name" value="PREPHENATE DEHYDROGENASE"/>
    <property type="match status" value="1"/>
</dbReference>
<dbReference type="PROSITE" id="PS51176">
    <property type="entry name" value="PDH_ADH"/>
    <property type="match status" value="1"/>
</dbReference>
<dbReference type="AlphaFoldDB" id="A0A3N0B0K3"/>
<evidence type="ECO:0000313" key="5">
    <source>
        <dbReference type="Proteomes" id="UP000269591"/>
    </source>
</evidence>
<dbReference type="Proteomes" id="UP000269591">
    <property type="component" value="Unassembled WGS sequence"/>
</dbReference>
<keyword evidence="5" id="KW-1185">Reference proteome</keyword>
<organism evidence="4 5">
    <name type="scientific">Slackia equolifaciens</name>
    <dbReference type="NCBI Taxonomy" id="498718"/>
    <lineage>
        <taxon>Bacteria</taxon>
        <taxon>Bacillati</taxon>
        <taxon>Actinomycetota</taxon>
        <taxon>Coriobacteriia</taxon>
        <taxon>Eggerthellales</taxon>
        <taxon>Eggerthellaceae</taxon>
        <taxon>Slackia</taxon>
    </lineage>
</organism>
<dbReference type="Pfam" id="PF02153">
    <property type="entry name" value="PDH_N"/>
    <property type="match status" value="1"/>
</dbReference>
<dbReference type="GO" id="GO:0070403">
    <property type="term" value="F:NAD+ binding"/>
    <property type="evidence" value="ECO:0007669"/>
    <property type="project" value="InterPro"/>
</dbReference>
<dbReference type="GO" id="GO:0006571">
    <property type="term" value="P:tyrosine biosynthetic process"/>
    <property type="evidence" value="ECO:0007669"/>
    <property type="project" value="InterPro"/>
</dbReference>
<reference evidence="5" key="1">
    <citation type="submission" date="2018-05" db="EMBL/GenBank/DDBJ databases">
        <title>Genome Sequencing of selected type strains of the family Eggerthellaceae.</title>
        <authorList>
            <person name="Danylec N."/>
            <person name="Stoll D.A."/>
            <person name="Doetsch A."/>
            <person name="Huch M."/>
        </authorList>
    </citation>
    <scope>NUCLEOTIDE SEQUENCE [LARGE SCALE GENOMIC DNA]</scope>
    <source>
        <strain evidence="5">DSM 24851</strain>
    </source>
</reference>
<dbReference type="SUPFAM" id="SSF48179">
    <property type="entry name" value="6-phosphogluconate dehydrogenase C-terminal domain-like"/>
    <property type="match status" value="1"/>
</dbReference>
<dbReference type="Gene3D" id="1.10.3660.10">
    <property type="entry name" value="6-phosphogluconate dehydrogenase C-terminal like domain"/>
    <property type="match status" value="1"/>
</dbReference>
<dbReference type="OrthoDB" id="9802008at2"/>
<evidence type="ECO:0000256" key="2">
    <source>
        <dbReference type="ARBA" id="ARBA00023002"/>
    </source>
</evidence>
<keyword evidence="2" id="KW-0560">Oxidoreductase</keyword>
<dbReference type="InterPro" id="IPR046826">
    <property type="entry name" value="PDH_N"/>
</dbReference>
<evidence type="ECO:0000259" key="3">
    <source>
        <dbReference type="PROSITE" id="PS51176"/>
    </source>
</evidence>
<dbReference type="GO" id="GO:0004665">
    <property type="term" value="F:prephenate dehydrogenase (NADP+) activity"/>
    <property type="evidence" value="ECO:0007669"/>
    <property type="project" value="InterPro"/>
</dbReference>
<dbReference type="InterPro" id="IPR046825">
    <property type="entry name" value="PDH_C"/>
</dbReference>